<dbReference type="EC" id="2.3.1.15" evidence="2"/>
<sequence>HAVFDRALELRDLLKFEFFFPATDAFVGDVRHELLRHNSEWRSLLAEGDIDTLLGDFEPTLAPLVLRPFIESYRVVAEVIERNAYVSTLDEKTIKKDAMSLGGQYLRQGDIASPESVSNPLFDTAIALTKYLGLLDPCATSINDRGAHATRLRRLVDQIAQLAERSI</sequence>
<keyword evidence="2" id="KW-0808">Transferase</keyword>
<reference evidence="2" key="1">
    <citation type="submission" date="2018-06" db="EMBL/GenBank/DDBJ databases">
        <authorList>
            <person name="Zhirakovskaya E."/>
        </authorList>
    </citation>
    <scope>NUCLEOTIDE SEQUENCE</scope>
</reference>
<gene>
    <name evidence="2" type="ORF">MNBD_ACTINO02-2905</name>
</gene>
<organism evidence="2">
    <name type="scientific">hydrothermal vent metagenome</name>
    <dbReference type="NCBI Taxonomy" id="652676"/>
    <lineage>
        <taxon>unclassified sequences</taxon>
        <taxon>metagenomes</taxon>
        <taxon>ecological metagenomes</taxon>
    </lineage>
</organism>
<protein>
    <submittedName>
        <fullName evidence="2">Glycerol-3-phosphate acyltransferase</fullName>
        <ecNumber evidence="2">2.3.1.15</ecNumber>
    </submittedName>
</protein>
<dbReference type="GO" id="GO:0004366">
    <property type="term" value="F:glycerol-3-phosphate O-acyltransferase activity"/>
    <property type="evidence" value="ECO:0007669"/>
    <property type="project" value="UniProtKB-EC"/>
</dbReference>
<dbReference type="EMBL" id="UOEK01000456">
    <property type="protein sequence ID" value="VAW08329.1"/>
    <property type="molecule type" value="Genomic_DNA"/>
</dbReference>
<evidence type="ECO:0000259" key="1">
    <source>
        <dbReference type="Pfam" id="PF19277"/>
    </source>
</evidence>
<dbReference type="AlphaFoldDB" id="A0A3B0T7U7"/>
<evidence type="ECO:0000313" key="2">
    <source>
        <dbReference type="EMBL" id="VAW08329.1"/>
    </source>
</evidence>
<accession>A0A3B0T7U7</accession>
<feature type="non-terminal residue" evidence="2">
    <location>
        <position position="1"/>
    </location>
</feature>
<keyword evidence="2" id="KW-0012">Acyltransferase</keyword>
<feature type="domain" description="GPAT/DHAPAT C-terminal" evidence="1">
    <location>
        <begin position="3"/>
        <end position="136"/>
    </location>
</feature>
<dbReference type="Pfam" id="PF19277">
    <property type="entry name" value="GPAT_C"/>
    <property type="match status" value="1"/>
</dbReference>
<proteinExistence type="predicted"/>
<dbReference type="InterPro" id="IPR045520">
    <property type="entry name" value="GPAT/DHAPAT_C"/>
</dbReference>
<name>A0A3B0T7U7_9ZZZZ</name>